<evidence type="ECO:0000256" key="1">
    <source>
        <dbReference type="SAM" id="MobiDB-lite"/>
    </source>
</evidence>
<dbReference type="AlphaFoldDB" id="A0A5E4WB86"/>
<accession>A0A5E4WB86</accession>
<sequence>MKTALTASLRAYRFRPYAKAETAPCPSPPIKSDRTLGDSTSRDCTASHRRLADALASVLQSRVDIAHPRHATVRIWRGLPEGSLWVIHLTSLHALRDHDEADQRLHLTLGYYDLRGDNAAQYGGVVPGHRAMAWAGAVIRRCQRAAAATTGPDARDERGCRSPDGPDVPAGWRLVFRAMPDVTPADVDAFELDMQSYLTRAANVDASPSPAYSLPSSARSQSSSVFQSSPASSASPVSPDVPVRGVTHSGLPAFHDASPTIVRSKDLARYLMALNRTHAAPFVVWDIAKSWGLEPNQLASFVNRYLDPRSCYDALLNEPWRGRLVCIEDLLAWERHVAKWAQRQWNAAMWPKTFSDEHGIDTLQFADIIRSKACGVITSWVRQGRSLIDANDVPGALNVTPLERMSPPGVYWIKRTARQPRPS</sequence>
<gene>
    <name evidence="2" type="ORF">PIN31115_03202</name>
</gene>
<dbReference type="Proteomes" id="UP000333828">
    <property type="component" value="Unassembled WGS sequence"/>
</dbReference>
<protein>
    <submittedName>
        <fullName evidence="2">Uncharacterized protein</fullName>
    </submittedName>
</protein>
<dbReference type="RefSeq" id="WP_150684855.1">
    <property type="nucleotide sequence ID" value="NZ_CABPSI010000003.1"/>
</dbReference>
<dbReference type="EMBL" id="CABPSI010000003">
    <property type="protein sequence ID" value="VVE22267.1"/>
    <property type="molecule type" value="Genomic_DNA"/>
</dbReference>
<evidence type="ECO:0000313" key="3">
    <source>
        <dbReference type="Proteomes" id="UP000333828"/>
    </source>
</evidence>
<name>A0A5E4WB86_9BURK</name>
<organism evidence="2 3">
    <name type="scientific">Pandoraea iniqua</name>
    <dbReference type="NCBI Taxonomy" id="2508288"/>
    <lineage>
        <taxon>Bacteria</taxon>
        <taxon>Pseudomonadati</taxon>
        <taxon>Pseudomonadota</taxon>
        <taxon>Betaproteobacteria</taxon>
        <taxon>Burkholderiales</taxon>
        <taxon>Burkholderiaceae</taxon>
        <taxon>Pandoraea</taxon>
    </lineage>
</organism>
<feature type="region of interest" description="Disordered" evidence="1">
    <location>
        <begin position="20"/>
        <end position="42"/>
    </location>
</feature>
<evidence type="ECO:0000313" key="2">
    <source>
        <dbReference type="EMBL" id="VVE22267.1"/>
    </source>
</evidence>
<keyword evidence="3" id="KW-1185">Reference proteome</keyword>
<proteinExistence type="predicted"/>
<reference evidence="2 3" key="1">
    <citation type="submission" date="2019-08" db="EMBL/GenBank/DDBJ databases">
        <authorList>
            <person name="Peeters C."/>
        </authorList>
    </citation>
    <scope>NUCLEOTIDE SEQUENCE [LARGE SCALE GENOMIC DNA]</scope>
    <source>
        <strain evidence="2 3">LMG 31115</strain>
    </source>
</reference>